<organism evidence="4 5">
    <name type="scientific">Acer saccharum</name>
    <name type="common">Sugar maple</name>
    <dbReference type="NCBI Taxonomy" id="4024"/>
    <lineage>
        <taxon>Eukaryota</taxon>
        <taxon>Viridiplantae</taxon>
        <taxon>Streptophyta</taxon>
        <taxon>Embryophyta</taxon>
        <taxon>Tracheophyta</taxon>
        <taxon>Spermatophyta</taxon>
        <taxon>Magnoliopsida</taxon>
        <taxon>eudicotyledons</taxon>
        <taxon>Gunneridae</taxon>
        <taxon>Pentapetalae</taxon>
        <taxon>rosids</taxon>
        <taxon>malvids</taxon>
        <taxon>Sapindales</taxon>
        <taxon>Sapindaceae</taxon>
        <taxon>Hippocastanoideae</taxon>
        <taxon>Acereae</taxon>
        <taxon>Acer</taxon>
    </lineage>
</organism>
<evidence type="ECO:0000313" key="4">
    <source>
        <dbReference type="EMBL" id="KAK0593196.1"/>
    </source>
</evidence>
<dbReference type="InterPro" id="IPR002913">
    <property type="entry name" value="START_lipid-bd_dom"/>
</dbReference>
<comment type="caution">
    <text evidence="4">The sequence shown here is derived from an EMBL/GenBank/DDBJ whole genome shotgun (WGS) entry which is preliminary data.</text>
</comment>
<feature type="domain" description="Protein ENHANCED DISEASE RESISTANCE 2 C-terminal" evidence="3">
    <location>
        <begin position="311"/>
        <end position="517"/>
    </location>
</feature>
<dbReference type="PANTHER" id="PTHR12136:SF103">
    <property type="entry name" value="PROTEIN ENHANCED DISEASE RESISTANCE 2-LIKE"/>
    <property type="match status" value="1"/>
</dbReference>
<feature type="domain" description="START" evidence="2">
    <location>
        <begin position="76"/>
        <end position="127"/>
    </location>
</feature>
<evidence type="ECO:0000256" key="1">
    <source>
        <dbReference type="SAM" id="MobiDB-lite"/>
    </source>
</evidence>
<reference evidence="4" key="2">
    <citation type="submission" date="2023-06" db="EMBL/GenBank/DDBJ databases">
        <authorList>
            <person name="Swenson N.G."/>
            <person name="Wegrzyn J.L."/>
            <person name="Mcevoy S.L."/>
        </authorList>
    </citation>
    <scope>NUCLEOTIDE SEQUENCE</scope>
    <source>
        <strain evidence="4">NS2018</strain>
        <tissue evidence="4">Leaf</tissue>
    </source>
</reference>
<dbReference type="EMBL" id="JAUESC010000380">
    <property type="protein sequence ID" value="KAK0593196.1"/>
    <property type="molecule type" value="Genomic_DNA"/>
</dbReference>
<evidence type="ECO:0000313" key="5">
    <source>
        <dbReference type="Proteomes" id="UP001168877"/>
    </source>
</evidence>
<accession>A0AA39SHU9</accession>
<dbReference type="InterPro" id="IPR045096">
    <property type="entry name" value="EDR2-like"/>
</dbReference>
<feature type="compositionally biased region" description="Basic and acidic residues" evidence="1">
    <location>
        <begin position="201"/>
        <end position="221"/>
    </location>
</feature>
<dbReference type="Gene3D" id="3.30.530.20">
    <property type="match status" value="1"/>
</dbReference>
<dbReference type="CDD" id="cd00177">
    <property type="entry name" value="START"/>
    <property type="match status" value="1"/>
</dbReference>
<evidence type="ECO:0000259" key="3">
    <source>
        <dbReference type="Pfam" id="PF07059"/>
    </source>
</evidence>
<dbReference type="InterPro" id="IPR009769">
    <property type="entry name" value="EDR2_C"/>
</dbReference>
<name>A0AA39SHU9_ACESA</name>
<reference evidence="4" key="1">
    <citation type="journal article" date="2022" name="Plant J.">
        <title>Strategies of tolerance reflected in two North American maple genomes.</title>
        <authorList>
            <person name="McEvoy S.L."/>
            <person name="Sezen U.U."/>
            <person name="Trouern-Trend A."/>
            <person name="McMahon S.M."/>
            <person name="Schaberg P.G."/>
            <person name="Yang J."/>
            <person name="Wegrzyn J.L."/>
            <person name="Swenson N.G."/>
        </authorList>
    </citation>
    <scope>NUCLEOTIDE SEQUENCE</scope>
    <source>
        <strain evidence="4">NS2018</strain>
    </source>
</reference>
<dbReference type="Proteomes" id="UP001168877">
    <property type="component" value="Unassembled WGS sequence"/>
</dbReference>
<dbReference type="PANTHER" id="PTHR12136">
    <property type="entry name" value="ENHANCED DISEASE RESISTANCE-RELATED"/>
    <property type="match status" value="1"/>
</dbReference>
<feature type="region of interest" description="Disordered" evidence="1">
    <location>
        <begin position="201"/>
        <end position="228"/>
    </location>
</feature>
<dbReference type="InterPro" id="IPR023393">
    <property type="entry name" value="START-like_dom_sf"/>
</dbReference>
<feature type="domain" description="Protein ENHANCED DISEASE RESISTANCE 2 C-terminal" evidence="3">
    <location>
        <begin position="522"/>
        <end position="609"/>
    </location>
</feature>
<sequence>MSSVLANMASVYTPNICLYCIIYNCYYWDIPLIPEVDLSFLQMGLLFLSGSVIEHLDGHTDIVHKELYSDWLPWSVILYHSVFHKKCPPKKGYVRACLKSGGFVITPVNQGKQSLVKHMLSVDWKFWKLYMHPSSARSMTIKMLERVYALRELFRAKAGNSSSEFSSVEWLRDSGLQQPVEFSRDIQCAKSEMKDVKTEVQIKEETRKNEKDTTDEFERPSSARPSLFSLHDASDDEFFDVPEATEDACLDQLENDWSSEYSQEVHSPQPKLSSAAGIAKKLQGFAGENEVAWSYGSTLQKDSSFAAPCSWAAADPSAYLIRGGNYLKDHQKIKAKGTLTQLIGADWLRSDRREDDLGGRPGIVQDYAARGGSEFFFVVNFQVPEGASMYNIALYYMLKTPLEENPLLHSFVNGDNAFRNSRFKLIPYISKGSWIVKQSVGRKAYLIGQILEVHYFRGKNYLELAVDVGSSTLARGVASLVLGYLTNLVIEMAFVVQGNKEEELPESLLGTCRLNNLNVSKSGSWIVKQSVGRKAYLIGQVLEVHYFRGKNYLELAVDVGSSTLARGVASLVLGYLTNVVIEMAFVVQGNKEEELPESLLGTCRLNNLDVSKSVQVNI</sequence>
<gene>
    <name evidence="4" type="ORF">LWI29_032711</name>
</gene>
<dbReference type="AlphaFoldDB" id="A0AA39SHU9"/>
<proteinExistence type="predicted"/>
<dbReference type="SUPFAM" id="SSF55961">
    <property type="entry name" value="Bet v1-like"/>
    <property type="match status" value="1"/>
</dbReference>
<dbReference type="Pfam" id="PF07059">
    <property type="entry name" value="EDR2_C"/>
    <property type="match status" value="2"/>
</dbReference>
<evidence type="ECO:0008006" key="6">
    <source>
        <dbReference type="Google" id="ProtNLM"/>
    </source>
</evidence>
<dbReference type="Pfam" id="PF01852">
    <property type="entry name" value="START"/>
    <property type="match status" value="1"/>
</dbReference>
<keyword evidence="5" id="KW-1185">Reference proteome</keyword>
<dbReference type="GO" id="GO:0008289">
    <property type="term" value="F:lipid binding"/>
    <property type="evidence" value="ECO:0007669"/>
    <property type="project" value="InterPro"/>
</dbReference>
<protein>
    <recommendedName>
        <fullName evidence="6">Protein ENHANCED DISEASE RESISTANCE 2 C-terminal domain-containing protein</fullName>
    </recommendedName>
</protein>
<evidence type="ECO:0000259" key="2">
    <source>
        <dbReference type="Pfam" id="PF01852"/>
    </source>
</evidence>